<evidence type="ECO:0000313" key="2">
    <source>
        <dbReference type="Proteomes" id="UP000464378"/>
    </source>
</evidence>
<dbReference type="InParanoid" id="A0A6C2YIM8"/>
<evidence type="ECO:0000313" key="1">
    <source>
        <dbReference type="EMBL" id="VIP01380.1"/>
    </source>
</evidence>
<dbReference type="EMBL" id="LR593887">
    <property type="protein sequence ID" value="VTR98233.1"/>
    <property type="molecule type" value="Genomic_DNA"/>
</dbReference>
<dbReference type="Pfam" id="PF12694">
    <property type="entry name" value="cpYpsA"/>
    <property type="match status" value="1"/>
</dbReference>
<gene>
    <name evidence="1" type="ORF">GMBLW1_25800</name>
</gene>
<keyword evidence="2" id="KW-1185">Reference proteome</keyword>
<dbReference type="RefSeq" id="WP_162656592.1">
    <property type="nucleotide sequence ID" value="NZ_LR593887.1"/>
</dbReference>
<dbReference type="AlphaFoldDB" id="A0A6C2YIM8"/>
<accession>A0A6C2YIM8</accession>
<dbReference type="Gene3D" id="3.40.50.450">
    <property type="match status" value="1"/>
</dbReference>
<name>A0A6C2YIM8_9BACT</name>
<dbReference type="SUPFAM" id="SSF102405">
    <property type="entry name" value="MCP/YpsA-like"/>
    <property type="match status" value="1"/>
</dbReference>
<dbReference type="InterPro" id="IPR024755">
    <property type="entry name" value="cpYpsA"/>
</dbReference>
<reference evidence="1" key="1">
    <citation type="submission" date="2019-04" db="EMBL/GenBank/DDBJ databases">
        <authorList>
            <consortium name="Science for Life Laboratories"/>
        </authorList>
    </citation>
    <scope>NUCLEOTIDE SEQUENCE</scope>
    <source>
        <strain evidence="1">MBLW1</strain>
    </source>
</reference>
<sequence>MLQRVISGGQTGADQAGVRVAARFGYATGGWMPRGFITLDGPNPEFAAEYHLQEHPEGYAARTWANVRDSDATIRLAGTFASSGEKCTLRAIRHYGRPHFDVLKSDPPAPDAVVDWLLAHEVRVLNIAGNAERISPLAKAHGITEFVTEYLTQVLTRYEQRLATYLLAESPPAA</sequence>
<organism evidence="1">
    <name type="scientific">Tuwongella immobilis</name>
    <dbReference type="NCBI Taxonomy" id="692036"/>
    <lineage>
        <taxon>Bacteria</taxon>
        <taxon>Pseudomonadati</taxon>
        <taxon>Planctomycetota</taxon>
        <taxon>Planctomycetia</taxon>
        <taxon>Gemmatales</taxon>
        <taxon>Gemmataceae</taxon>
        <taxon>Tuwongella</taxon>
    </lineage>
</organism>
<dbReference type="Proteomes" id="UP000464378">
    <property type="component" value="Chromosome"/>
</dbReference>
<proteinExistence type="predicted"/>
<protein>
    <recommendedName>
        <fullName evidence="3">Molybdenum carrier</fullName>
    </recommendedName>
</protein>
<evidence type="ECO:0008006" key="3">
    <source>
        <dbReference type="Google" id="ProtNLM"/>
    </source>
</evidence>
<dbReference type="KEGG" id="tim:GMBLW1_25800"/>
<dbReference type="EMBL" id="LR586016">
    <property type="protein sequence ID" value="VIP01380.1"/>
    <property type="molecule type" value="Genomic_DNA"/>
</dbReference>